<evidence type="ECO:0000313" key="5">
    <source>
        <dbReference type="Proteomes" id="UP000274391"/>
    </source>
</evidence>
<feature type="transmembrane region" description="Helical" evidence="2">
    <location>
        <begin position="186"/>
        <end position="209"/>
    </location>
</feature>
<organism evidence="4 5">
    <name type="scientific">Gulosibacter macacae</name>
    <dbReference type="NCBI Taxonomy" id="2488791"/>
    <lineage>
        <taxon>Bacteria</taxon>
        <taxon>Bacillati</taxon>
        <taxon>Actinomycetota</taxon>
        <taxon>Actinomycetes</taxon>
        <taxon>Micrococcales</taxon>
        <taxon>Microbacteriaceae</taxon>
        <taxon>Gulosibacter</taxon>
    </lineage>
</organism>
<dbReference type="InterPro" id="IPR005182">
    <property type="entry name" value="YdbS-like_PH"/>
</dbReference>
<accession>A0A3P3VZF2</accession>
<dbReference type="EMBL" id="RQVS01000002">
    <property type="protein sequence ID" value="RRJ88191.1"/>
    <property type="molecule type" value="Genomic_DNA"/>
</dbReference>
<proteinExistence type="predicted"/>
<gene>
    <name evidence="4" type="ORF">EG850_01725</name>
</gene>
<feature type="transmembrane region" description="Helical" evidence="2">
    <location>
        <begin position="426"/>
        <end position="448"/>
    </location>
</feature>
<feature type="compositionally biased region" description="Low complexity" evidence="1">
    <location>
        <begin position="726"/>
        <end position="749"/>
    </location>
</feature>
<dbReference type="PANTHER" id="PTHR34473:SF2">
    <property type="entry name" value="UPF0699 TRANSMEMBRANE PROTEIN YDBT"/>
    <property type="match status" value="1"/>
</dbReference>
<dbReference type="OrthoDB" id="3190163at2"/>
<evidence type="ECO:0000259" key="3">
    <source>
        <dbReference type="Pfam" id="PF03703"/>
    </source>
</evidence>
<keyword evidence="2" id="KW-0472">Membrane</keyword>
<feature type="transmembrane region" description="Helical" evidence="2">
    <location>
        <begin position="150"/>
        <end position="174"/>
    </location>
</feature>
<feature type="domain" description="YdbS-like PH" evidence="3">
    <location>
        <begin position="589"/>
        <end position="664"/>
    </location>
</feature>
<dbReference type="Pfam" id="PF03703">
    <property type="entry name" value="bPH_2"/>
    <property type="match status" value="3"/>
</dbReference>
<keyword evidence="5" id="KW-1185">Reference proteome</keyword>
<feature type="transmembrane region" description="Helical" evidence="2">
    <location>
        <begin position="391"/>
        <end position="414"/>
    </location>
</feature>
<evidence type="ECO:0000256" key="2">
    <source>
        <dbReference type="SAM" id="Phobius"/>
    </source>
</evidence>
<comment type="caution">
    <text evidence="4">The sequence shown here is derived from an EMBL/GenBank/DDBJ whole genome shotgun (WGS) entry which is preliminary data.</text>
</comment>
<name>A0A3P3VZF2_9MICO</name>
<feature type="domain" description="YdbS-like PH" evidence="3">
    <location>
        <begin position="455"/>
        <end position="509"/>
    </location>
</feature>
<feature type="region of interest" description="Disordered" evidence="1">
    <location>
        <begin position="717"/>
        <end position="762"/>
    </location>
</feature>
<evidence type="ECO:0000313" key="4">
    <source>
        <dbReference type="EMBL" id="RRJ88191.1"/>
    </source>
</evidence>
<dbReference type="PANTHER" id="PTHR34473">
    <property type="entry name" value="UPF0699 TRANSMEMBRANE PROTEIN YDBS"/>
    <property type="match status" value="1"/>
</dbReference>
<keyword evidence="2" id="KW-1133">Transmembrane helix</keyword>
<evidence type="ECO:0000256" key="1">
    <source>
        <dbReference type="SAM" id="MobiDB-lite"/>
    </source>
</evidence>
<reference evidence="4 5" key="1">
    <citation type="submission" date="2018-11" db="EMBL/GenBank/DDBJ databases">
        <title>YIM 102482-1 draft genome.</title>
        <authorList>
            <person name="Li G."/>
            <person name="Jiang Y."/>
        </authorList>
    </citation>
    <scope>NUCLEOTIDE SEQUENCE [LARGE SCALE GENOMIC DNA]</scope>
    <source>
        <strain evidence="4 5">YIM 102482-1</strain>
    </source>
</reference>
<feature type="compositionally biased region" description="Low complexity" evidence="1">
    <location>
        <begin position="111"/>
        <end position="129"/>
    </location>
</feature>
<feature type="compositionally biased region" description="Pro residues" evidence="1">
    <location>
        <begin position="17"/>
        <end position="50"/>
    </location>
</feature>
<sequence>MAQPPQQPFQGRGLTPGWPPKPAHTPPPGQMPPGGPVPPPPGPGQEPPSQPQELQPGYQSPSGQQSPGQQPFPGQQPSPGYQQHPGQQHSGQPSPGQQQFPGQQPPPGYQPRPAQQQPAQQRQPGRHGPVSSLADGEWHRLSPMTPWSTAIPILIAIIGTTLAIGAPMILAALLAEPFDSRGRASLGAPVIVIVGMLLVAVLAAGWPFLSYRFATFRLGDDIFEMRQGVLFKQHRQVRLDRLQSVNLNRPIGARFFGLTQLETAGAGADSDIKLMYIKRDDAEALRAEILRRASGARQARVQAGAQSLPSASPMHPSATVPTAHPGGMPAPQHAPGPQPAAAPQRPRRVLADFIDAAILDISDINDGPQMPEHAVVRVAPARIVGSTALTLGLVLGIIMLVMGATWAIIAAVQASVAPDARIETDLVFGWTMGLTLLMTAIAGFFGMLGSLLSTLQYTIAGTQDGLRIGKGVLNKTSDTVAPGRIHAVQINQSILWRPFKWYSVTVSRADLQMPTNTSNNGENSNALSRQTLLPVGTLTDVQRVLALALPMHQSAVTPNLIEAGMASGRRPEFVAAPGRAWWLKPLAFRRLGYAIDRGVMYLRSGWLIRRLAIIPGERMQGVTMTTGPLRRAARVVTLGPDIVQGQVSHRLPLVDAEGAIELHDRVEQLAIAAAQADTSHRWREAQARLTVNSARMQVDDARSRGEQPDPRALWVLRAEEEWMRSQQGQSAQPGQPGQPGQPAPQGGQAPQPPQATPPVDQQ</sequence>
<feature type="compositionally biased region" description="Low complexity" evidence="1">
    <location>
        <begin position="51"/>
        <end position="102"/>
    </location>
</feature>
<feature type="region of interest" description="Disordered" evidence="1">
    <location>
        <begin position="301"/>
        <end position="345"/>
    </location>
</feature>
<dbReference type="AlphaFoldDB" id="A0A3P3VZF2"/>
<feature type="region of interest" description="Disordered" evidence="1">
    <location>
        <begin position="1"/>
        <end position="137"/>
    </location>
</feature>
<keyword evidence="2" id="KW-0812">Transmembrane</keyword>
<dbReference type="Proteomes" id="UP000274391">
    <property type="component" value="Unassembled WGS sequence"/>
</dbReference>
<protein>
    <recommendedName>
        <fullName evidence="3">YdbS-like PH domain-containing protein</fullName>
    </recommendedName>
</protein>
<dbReference type="RefSeq" id="WP_124969231.1">
    <property type="nucleotide sequence ID" value="NZ_RQVS01000002.1"/>
</dbReference>
<feature type="domain" description="YdbS-like PH" evidence="3">
    <location>
        <begin position="211"/>
        <end position="289"/>
    </location>
</feature>